<accession>A0A166YSC7</accession>
<feature type="transmembrane region" description="Helical" evidence="5">
    <location>
        <begin position="175"/>
        <end position="197"/>
    </location>
</feature>
<feature type="domain" description="Major facilitator superfamily (MFS) profile" evidence="6">
    <location>
        <begin position="85"/>
        <end position="243"/>
    </location>
</feature>
<keyword evidence="2 5" id="KW-0812">Transmembrane</keyword>
<evidence type="ECO:0000259" key="6">
    <source>
        <dbReference type="PROSITE" id="PS50850"/>
    </source>
</evidence>
<evidence type="ECO:0000256" key="3">
    <source>
        <dbReference type="ARBA" id="ARBA00022989"/>
    </source>
</evidence>
<feature type="transmembrane region" description="Helical" evidence="5">
    <location>
        <begin position="204"/>
        <end position="222"/>
    </location>
</feature>
<reference evidence="7 8" key="1">
    <citation type="submission" date="2015-06" db="EMBL/GenBank/DDBJ databases">
        <title>Survival trade-offs in plant roots during colonization by closely related pathogenic and mutualistic fungi.</title>
        <authorList>
            <person name="Hacquard S."/>
            <person name="Kracher B."/>
            <person name="Hiruma K."/>
            <person name="Weinman A."/>
            <person name="Muench P."/>
            <person name="Garrido Oter R."/>
            <person name="Ver Loren van Themaat E."/>
            <person name="Dallerey J.-F."/>
            <person name="Damm U."/>
            <person name="Henrissat B."/>
            <person name="Lespinet O."/>
            <person name="Thon M."/>
            <person name="Kemen E."/>
            <person name="McHardy A.C."/>
            <person name="Schulze-Lefert P."/>
            <person name="O'Connell R.J."/>
        </authorList>
    </citation>
    <scope>NUCLEOTIDE SEQUENCE [LARGE SCALE GENOMIC DNA]</scope>
    <source>
        <strain evidence="7 8">0861</strain>
    </source>
</reference>
<dbReference type="GO" id="GO:0005886">
    <property type="term" value="C:plasma membrane"/>
    <property type="evidence" value="ECO:0007669"/>
    <property type="project" value="TreeGrafter"/>
</dbReference>
<keyword evidence="3 5" id="KW-1133">Transmembrane helix</keyword>
<dbReference type="Gene3D" id="1.20.1720.10">
    <property type="entry name" value="Multidrug resistance protein D"/>
    <property type="match status" value="1"/>
</dbReference>
<keyword evidence="8" id="KW-1185">Reference proteome</keyword>
<dbReference type="AlphaFoldDB" id="A0A166YSC7"/>
<dbReference type="EMBL" id="LFIV01000004">
    <property type="protein sequence ID" value="KZL78003.1"/>
    <property type="molecule type" value="Genomic_DNA"/>
</dbReference>
<evidence type="ECO:0000256" key="5">
    <source>
        <dbReference type="SAM" id="Phobius"/>
    </source>
</evidence>
<comment type="caution">
    <text evidence="7">The sequence shown here is derived from an EMBL/GenBank/DDBJ whole genome shotgun (WGS) entry which is preliminary data.</text>
</comment>
<proteinExistence type="predicted"/>
<dbReference type="Proteomes" id="UP000076552">
    <property type="component" value="Unassembled WGS sequence"/>
</dbReference>
<evidence type="ECO:0000256" key="1">
    <source>
        <dbReference type="ARBA" id="ARBA00004141"/>
    </source>
</evidence>
<dbReference type="InterPro" id="IPR036259">
    <property type="entry name" value="MFS_trans_sf"/>
</dbReference>
<evidence type="ECO:0000313" key="7">
    <source>
        <dbReference type="EMBL" id="KZL78003.1"/>
    </source>
</evidence>
<dbReference type="PANTHER" id="PTHR23501">
    <property type="entry name" value="MAJOR FACILITATOR SUPERFAMILY"/>
    <property type="match status" value="1"/>
</dbReference>
<organism evidence="7 8">
    <name type="scientific">Colletotrichum tofieldiae</name>
    <dbReference type="NCBI Taxonomy" id="708197"/>
    <lineage>
        <taxon>Eukaryota</taxon>
        <taxon>Fungi</taxon>
        <taxon>Dikarya</taxon>
        <taxon>Ascomycota</taxon>
        <taxon>Pezizomycotina</taxon>
        <taxon>Sordariomycetes</taxon>
        <taxon>Hypocreomycetidae</taxon>
        <taxon>Glomerellales</taxon>
        <taxon>Glomerellaceae</taxon>
        <taxon>Colletotrichum</taxon>
        <taxon>Colletotrichum spaethianum species complex</taxon>
    </lineage>
</organism>
<dbReference type="STRING" id="708197.A0A166YSC7"/>
<feature type="transmembrane region" description="Helical" evidence="5">
    <location>
        <begin position="151"/>
        <end position="169"/>
    </location>
</feature>
<dbReference type="InterPro" id="IPR011701">
    <property type="entry name" value="MFS"/>
</dbReference>
<dbReference type="Pfam" id="PF07690">
    <property type="entry name" value="MFS_1"/>
    <property type="match status" value="1"/>
</dbReference>
<dbReference type="PROSITE" id="PS50850">
    <property type="entry name" value="MFS"/>
    <property type="match status" value="1"/>
</dbReference>
<dbReference type="SUPFAM" id="SSF103473">
    <property type="entry name" value="MFS general substrate transporter"/>
    <property type="match status" value="1"/>
</dbReference>
<feature type="transmembrane region" description="Helical" evidence="5">
    <location>
        <begin position="122"/>
        <end position="139"/>
    </location>
</feature>
<comment type="subcellular location">
    <subcellularLocation>
        <location evidence="1">Membrane</location>
        <topology evidence="1">Multi-pass membrane protein</topology>
    </subcellularLocation>
</comment>
<gene>
    <name evidence="7" type="ORF">CT0861_04107</name>
</gene>
<evidence type="ECO:0000313" key="8">
    <source>
        <dbReference type="Proteomes" id="UP000076552"/>
    </source>
</evidence>
<dbReference type="PANTHER" id="PTHR23501:SF43">
    <property type="entry name" value="MULTIDRUG TRANSPORTER, PUTATIVE (AFU_ORTHOLOGUE AFUA_6G03040)-RELATED"/>
    <property type="match status" value="1"/>
</dbReference>
<dbReference type="PRINTS" id="PR01036">
    <property type="entry name" value="TCRTETB"/>
</dbReference>
<dbReference type="GO" id="GO:0022857">
    <property type="term" value="F:transmembrane transporter activity"/>
    <property type="evidence" value="ECO:0007669"/>
    <property type="project" value="InterPro"/>
</dbReference>
<evidence type="ECO:0000256" key="4">
    <source>
        <dbReference type="ARBA" id="ARBA00023136"/>
    </source>
</evidence>
<sequence length="243" mass="26895">MDQTLEDSIVVWGRELDSRLGTSDDFRLEDFYVEELPNSRYGSQVEILSSFTELHDGTVRKEGLKKGEIQLATLDLQYGWRLWLNMGCLAFGLFLSSLETTIIATSLVSIASDLGSFNKSNWIVTSYLLTYTGFLIIFARISDLFGRKGTVIVSLTIFTVFSLACGVSQSMEQLIVFRAFQGMGGAGLYSMAVSVITEITPLKYIGVSSGLMGSIFAMSSLLGPNLGGAITYHSTWRWVFYLK</sequence>
<keyword evidence="4 5" id="KW-0472">Membrane</keyword>
<evidence type="ECO:0000256" key="2">
    <source>
        <dbReference type="ARBA" id="ARBA00022692"/>
    </source>
</evidence>
<protein>
    <submittedName>
        <fullName evidence="7">MFS multidrug transporter (ComD protein)</fullName>
    </submittedName>
</protein>
<name>A0A166YSC7_9PEZI</name>
<feature type="transmembrane region" description="Helical" evidence="5">
    <location>
        <begin position="82"/>
        <end position="110"/>
    </location>
</feature>
<dbReference type="InterPro" id="IPR020846">
    <property type="entry name" value="MFS_dom"/>
</dbReference>